<organism evidence="1">
    <name type="scientific">gut metagenome</name>
    <dbReference type="NCBI Taxonomy" id="749906"/>
    <lineage>
        <taxon>unclassified sequences</taxon>
        <taxon>metagenomes</taxon>
        <taxon>organismal metagenomes</taxon>
    </lineage>
</organism>
<dbReference type="AlphaFoldDB" id="J9FJR0"/>
<accession>J9FJR0</accession>
<comment type="caution">
    <text evidence="1">The sequence shown here is derived from an EMBL/GenBank/DDBJ whole genome shotgun (WGS) entry which is preliminary data.</text>
</comment>
<dbReference type="EMBL" id="AMCI01006252">
    <property type="protein sequence ID" value="EJW94648.1"/>
    <property type="molecule type" value="Genomic_DNA"/>
</dbReference>
<proteinExistence type="predicted"/>
<name>J9FJR0_9ZZZZ</name>
<evidence type="ECO:0000313" key="1">
    <source>
        <dbReference type="EMBL" id="EJW94648.1"/>
    </source>
</evidence>
<sequence>MLGAEGIEEQGCHEELLAKKGTYYRLWNGLAEDI</sequence>
<protein>
    <submittedName>
        <fullName evidence="1">Uncharacterized protein</fullName>
    </submittedName>
</protein>
<gene>
    <name evidence="1" type="ORF">EVA_17245</name>
</gene>
<reference evidence="1" key="1">
    <citation type="journal article" date="2012" name="PLoS ONE">
        <title>Gene sets for utilization of primary and secondary nutrition supplies in the distal gut of endangered iberian lynx.</title>
        <authorList>
            <person name="Alcaide M."/>
            <person name="Messina E."/>
            <person name="Richter M."/>
            <person name="Bargiela R."/>
            <person name="Peplies J."/>
            <person name="Huws S.A."/>
            <person name="Newbold C.J."/>
            <person name="Golyshin P.N."/>
            <person name="Simon M.A."/>
            <person name="Lopez G."/>
            <person name="Yakimov M.M."/>
            <person name="Ferrer M."/>
        </authorList>
    </citation>
    <scope>NUCLEOTIDE SEQUENCE</scope>
</reference>